<reference evidence="4" key="1">
    <citation type="journal article" date="2019" name="Int. J. Syst. Evol. Microbiol.">
        <title>The Global Catalogue of Microorganisms (GCM) 10K type strain sequencing project: providing services to taxonomists for standard genome sequencing and annotation.</title>
        <authorList>
            <consortium name="The Broad Institute Genomics Platform"/>
            <consortium name="The Broad Institute Genome Sequencing Center for Infectious Disease"/>
            <person name="Wu L."/>
            <person name="Ma J."/>
        </authorList>
    </citation>
    <scope>NUCLEOTIDE SEQUENCE [LARGE SCALE GENOMIC DNA]</scope>
    <source>
        <strain evidence="4">JCM 16908</strain>
    </source>
</reference>
<feature type="compositionally biased region" description="Pro residues" evidence="1">
    <location>
        <begin position="14"/>
        <end position="27"/>
    </location>
</feature>
<organism evidence="3 4">
    <name type="scientific">Sphaerisporangium flaviroseum</name>
    <dbReference type="NCBI Taxonomy" id="509199"/>
    <lineage>
        <taxon>Bacteria</taxon>
        <taxon>Bacillati</taxon>
        <taxon>Actinomycetota</taxon>
        <taxon>Actinomycetes</taxon>
        <taxon>Streptosporangiales</taxon>
        <taxon>Streptosporangiaceae</taxon>
        <taxon>Sphaerisporangium</taxon>
    </lineage>
</organism>
<name>A0ABP7HXH6_9ACTN</name>
<evidence type="ECO:0000256" key="1">
    <source>
        <dbReference type="SAM" id="MobiDB-lite"/>
    </source>
</evidence>
<proteinExistence type="predicted"/>
<evidence type="ECO:0000313" key="4">
    <source>
        <dbReference type="Proteomes" id="UP001500888"/>
    </source>
</evidence>
<evidence type="ECO:0000256" key="2">
    <source>
        <dbReference type="SAM" id="Phobius"/>
    </source>
</evidence>
<keyword evidence="2" id="KW-1133">Transmembrane helix</keyword>
<protein>
    <recommendedName>
        <fullName evidence="5">DUF3592 domain-containing protein</fullName>
    </recommendedName>
</protein>
<evidence type="ECO:0000313" key="3">
    <source>
        <dbReference type="EMBL" id="GAA3806749.1"/>
    </source>
</evidence>
<feature type="transmembrane region" description="Helical" evidence="2">
    <location>
        <begin position="138"/>
        <end position="160"/>
    </location>
</feature>
<comment type="caution">
    <text evidence="3">The sequence shown here is derived from an EMBL/GenBank/DDBJ whole genome shotgun (WGS) entry which is preliminary data.</text>
</comment>
<keyword evidence="2" id="KW-0812">Transmembrane</keyword>
<gene>
    <name evidence="3" type="ORF">GCM10022226_28530</name>
</gene>
<dbReference type="Proteomes" id="UP001500888">
    <property type="component" value="Unassembled WGS sequence"/>
</dbReference>
<feature type="region of interest" description="Disordered" evidence="1">
    <location>
        <begin position="1"/>
        <end position="27"/>
    </location>
</feature>
<keyword evidence="2" id="KW-0472">Membrane</keyword>
<feature type="transmembrane region" description="Helical" evidence="2">
    <location>
        <begin position="43"/>
        <end position="60"/>
    </location>
</feature>
<evidence type="ECO:0008006" key="5">
    <source>
        <dbReference type="Google" id="ProtNLM"/>
    </source>
</evidence>
<dbReference type="EMBL" id="BAAAZR010000004">
    <property type="protein sequence ID" value="GAA3806749.1"/>
    <property type="molecule type" value="Genomic_DNA"/>
</dbReference>
<accession>A0ABP7HXH6</accession>
<keyword evidence="4" id="KW-1185">Reference proteome</keyword>
<sequence length="163" mass="17732">MRDRDGGNISAMHPPAPHTPWSRPPQHVPSAAQAHLVLDMKRHWLGFMLSMITPMIILNGHRMPGRWGRTTIPLPPGQHHLHVHLPYVLPSQIGPADLTVWLQPGMALEVEYRAPMWAYSRGALGPAPQPWNGKGCMIALLVVAGGGLALLLVLIVAMALSLG</sequence>